<feature type="transmembrane region" description="Helical" evidence="1">
    <location>
        <begin position="31"/>
        <end position="48"/>
    </location>
</feature>
<dbReference type="RefSeq" id="WP_200593214.1">
    <property type="nucleotide sequence ID" value="NZ_JAEPBG010000006.1"/>
</dbReference>
<evidence type="ECO:0000313" key="3">
    <source>
        <dbReference type="Proteomes" id="UP000622890"/>
    </source>
</evidence>
<dbReference type="Proteomes" id="UP000622890">
    <property type="component" value="Unassembled WGS sequence"/>
</dbReference>
<keyword evidence="1" id="KW-0812">Transmembrane</keyword>
<dbReference type="AlphaFoldDB" id="A0A934SVW3"/>
<sequence length="92" mass="9887">MDPTIVPIALAFSVFVGGVFLARAVNGHQRIGSLFVMIAMVVQFASLLLGWDIGSAACCVMGIGTAFALALAKRRWMNGRARLRKLSAPRPR</sequence>
<feature type="transmembrane region" description="Helical" evidence="1">
    <location>
        <begin position="54"/>
        <end position="72"/>
    </location>
</feature>
<proteinExistence type="predicted"/>
<keyword evidence="1" id="KW-1133">Transmembrane helix</keyword>
<comment type="caution">
    <text evidence="2">The sequence shown here is derived from an EMBL/GenBank/DDBJ whole genome shotgun (WGS) entry which is preliminary data.</text>
</comment>
<accession>A0A934SVW3</accession>
<evidence type="ECO:0000256" key="1">
    <source>
        <dbReference type="SAM" id="Phobius"/>
    </source>
</evidence>
<feature type="transmembrane region" description="Helical" evidence="1">
    <location>
        <begin position="6"/>
        <end position="24"/>
    </location>
</feature>
<protein>
    <submittedName>
        <fullName evidence="2">Uncharacterized protein</fullName>
    </submittedName>
</protein>
<name>A0A934SVW3_9BURK</name>
<reference evidence="2" key="1">
    <citation type="submission" date="2021-01" db="EMBL/GenBank/DDBJ databases">
        <title>Genome sequence of strain Noviherbaspirillum sp. DKR-6.</title>
        <authorList>
            <person name="Chaudhary D.K."/>
        </authorList>
    </citation>
    <scope>NUCLEOTIDE SEQUENCE</scope>
    <source>
        <strain evidence="2">DKR-6</strain>
    </source>
</reference>
<keyword evidence="3" id="KW-1185">Reference proteome</keyword>
<dbReference type="EMBL" id="JAEPBG010000006">
    <property type="protein sequence ID" value="MBK4736101.1"/>
    <property type="molecule type" value="Genomic_DNA"/>
</dbReference>
<evidence type="ECO:0000313" key="2">
    <source>
        <dbReference type="EMBL" id="MBK4736101.1"/>
    </source>
</evidence>
<organism evidence="2 3">
    <name type="scientific">Noviherbaspirillum pedocola</name>
    <dbReference type="NCBI Taxonomy" id="2801341"/>
    <lineage>
        <taxon>Bacteria</taxon>
        <taxon>Pseudomonadati</taxon>
        <taxon>Pseudomonadota</taxon>
        <taxon>Betaproteobacteria</taxon>
        <taxon>Burkholderiales</taxon>
        <taxon>Oxalobacteraceae</taxon>
        <taxon>Noviherbaspirillum</taxon>
    </lineage>
</organism>
<gene>
    <name evidence="2" type="ORF">JJB74_15875</name>
</gene>
<keyword evidence="1" id="KW-0472">Membrane</keyword>